<feature type="domain" description="Alginate lyase" evidence="4">
    <location>
        <begin position="99"/>
        <end position="303"/>
    </location>
</feature>
<dbReference type="Gene3D" id="2.60.40.10">
    <property type="entry name" value="Immunoglobulins"/>
    <property type="match status" value="1"/>
</dbReference>
<keyword evidence="6" id="KW-1185">Reference proteome</keyword>
<dbReference type="Pfam" id="PF05426">
    <property type="entry name" value="Alginate_lyase"/>
    <property type="match status" value="1"/>
</dbReference>
<dbReference type="CDD" id="cd00063">
    <property type="entry name" value="FN3"/>
    <property type="match status" value="1"/>
</dbReference>
<evidence type="ECO:0000259" key="4">
    <source>
        <dbReference type="Pfam" id="PF05426"/>
    </source>
</evidence>
<dbReference type="InterPro" id="IPR013783">
    <property type="entry name" value="Ig-like_fold"/>
</dbReference>
<dbReference type="Gene3D" id="1.50.10.100">
    <property type="entry name" value="Chondroitin AC/alginate lyase"/>
    <property type="match status" value="1"/>
</dbReference>
<keyword evidence="2" id="KW-0456">Lyase</keyword>
<dbReference type="Proteomes" id="UP001247620">
    <property type="component" value="Unassembled WGS sequence"/>
</dbReference>
<feature type="signal peptide" evidence="3">
    <location>
        <begin position="1"/>
        <end position="18"/>
    </location>
</feature>
<dbReference type="EMBL" id="JAVDUU010000004">
    <property type="protein sequence ID" value="MDR6944050.1"/>
    <property type="molecule type" value="Genomic_DNA"/>
</dbReference>
<feature type="chain" id="PRO_5047336424" evidence="3">
    <location>
        <begin position="19"/>
        <end position="680"/>
    </location>
</feature>
<dbReference type="SUPFAM" id="SSF48230">
    <property type="entry name" value="Chondroitin AC/alginate lyase"/>
    <property type="match status" value="1"/>
</dbReference>
<reference evidence="5 6" key="1">
    <citation type="submission" date="2023-07" db="EMBL/GenBank/DDBJ databases">
        <title>Sorghum-associated microbial communities from plants grown in Nebraska, USA.</title>
        <authorList>
            <person name="Schachtman D."/>
        </authorList>
    </citation>
    <scope>NUCLEOTIDE SEQUENCE [LARGE SCALE GENOMIC DNA]</scope>
    <source>
        <strain evidence="5 6">3262</strain>
    </source>
</reference>
<accession>A0ABU1TF66</accession>
<dbReference type="InterPro" id="IPR008397">
    <property type="entry name" value="Alginate_lyase_dom"/>
</dbReference>
<dbReference type="InterPro" id="IPR009784">
    <property type="entry name" value="DUF1349"/>
</dbReference>
<dbReference type="InterPro" id="IPR003961">
    <property type="entry name" value="FN3_dom"/>
</dbReference>
<dbReference type="Gene3D" id="2.60.120.200">
    <property type="match status" value="1"/>
</dbReference>
<organism evidence="5 6">
    <name type="scientific">Mucilaginibacter pocheonensis</name>
    <dbReference type="NCBI Taxonomy" id="398050"/>
    <lineage>
        <taxon>Bacteria</taxon>
        <taxon>Pseudomonadati</taxon>
        <taxon>Bacteroidota</taxon>
        <taxon>Sphingobacteriia</taxon>
        <taxon>Sphingobacteriales</taxon>
        <taxon>Sphingobacteriaceae</taxon>
        <taxon>Mucilaginibacter</taxon>
    </lineage>
</organism>
<keyword evidence="1 3" id="KW-0732">Signal</keyword>
<dbReference type="InterPro" id="IPR008929">
    <property type="entry name" value="Chondroitin_lyas"/>
</dbReference>
<evidence type="ECO:0000256" key="1">
    <source>
        <dbReference type="ARBA" id="ARBA00022729"/>
    </source>
</evidence>
<proteinExistence type="predicted"/>
<dbReference type="InterPro" id="IPR036116">
    <property type="entry name" value="FN3_sf"/>
</dbReference>
<dbReference type="RefSeq" id="WP_310099421.1">
    <property type="nucleotide sequence ID" value="NZ_JAVDUU010000004.1"/>
</dbReference>
<sequence length="680" mass="75348">MRVIVTIAILLVFRSAIAQPTTSGGYESQVLSAGQSFMHPGILHSKGDLERLKMAVANKENPIYSGYEIFIQNPASQFTYKMQGPMKMVGRNPTVGQSAYDSDANAAHQNAIMWAITGDRRYADKAIEIINTWSSTLKSVTGKDAVLMAGLGPFKMINAAEILRYTNAGWQEGDIEKTEKHFKTVLYPVLKNFAPFANGNWDAAAIKTVMAIAVFCNDRSMFENALRYYINGTGNGSLMHYIINEEGQIQESGRDQAHTQLGIGLLAECCAIAWNQGLNLYAYDNNRLLKGFEYVAKFNLGNEVPFTEWLDRTGKYHHLKISQESRGNLRAVYEQVYNHYVNQMGVSAPYTQQAAEKLRPEGPGKPGADHPGYGTLYFSNSKRNVAIPSCPAQPAGVIATSAGKAIKLQWIESIGASDYTIKRSIHMEGSYKIIARNIQSPVYVDGHVQPGTNYFYIITASNTKGESENSYETAICAGLPVRWKQQDIGNLHLKGKTSFDGKVFTIEDAGLAIDSNSDRGHFTYQPITGDAEIIARFVPQTSSQFSRMGLMMREGLDDNSAFVSILIYPGKTSQIETPDWRVKLVTENDQEMKRDTSPVFLSLHEPSVTFGRLTGYVWLRLQRKGNNFKGSISDNGKAWTFLPDLAMPLKKALFTGLSVCSGMPKPTSICFDNVSINKKF</sequence>
<gene>
    <name evidence="5" type="ORF">J2W55_003910</name>
</gene>
<evidence type="ECO:0000313" key="6">
    <source>
        <dbReference type="Proteomes" id="UP001247620"/>
    </source>
</evidence>
<name>A0ABU1TF66_9SPHI</name>
<comment type="caution">
    <text evidence="5">The sequence shown here is derived from an EMBL/GenBank/DDBJ whole genome shotgun (WGS) entry which is preliminary data.</text>
</comment>
<protein>
    <submittedName>
        <fullName evidence="5">Regulation of enolase protein 1 (Concanavalin A-like superfamily)</fullName>
    </submittedName>
</protein>
<evidence type="ECO:0000256" key="3">
    <source>
        <dbReference type="SAM" id="SignalP"/>
    </source>
</evidence>
<dbReference type="Pfam" id="PF07081">
    <property type="entry name" value="DUF1349"/>
    <property type="match status" value="1"/>
</dbReference>
<evidence type="ECO:0000256" key="2">
    <source>
        <dbReference type="ARBA" id="ARBA00023239"/>
    </source>
</evidence>
<dbReference type="SUPFAM" id="SSF49265">
    <property type="entry name" value="Fibronectin type III"/>
    <property type="match status" value="1"/>
</dbReference>
<evidence type="ECO:0000313" key="5">
    <source>
        <dbReference type="EMBL" id="MDR6944050.1"/>
    </source>
</evidence>